<protein>
    <submittedName>
        <fullName evidence="4">Putative dehydrogenase</fullName>
    </submittedName>
</protein>
<dbReference type="SUPFAM" id="SSF51735">
    <property type="entry name" value="NAD(P)-binding Rossmann-fold domains"/>
    <property type="match status" value="1"/>
</dbReference>
<dbReference type="InterPro" id="IPR036291">
    <property type="entry name" value="NAD(P)-bd_dom_sf"/>
</dbReference>
<comment type="similarity">
    <text evidence="1 3">Belongs to the short-chain dehydrogenases/reductases (SDR) family.</text>
</comment>
<proteinExistence type="inferred from homology"/>
<evidence type="ECO:0000256" key="3">
    <source>
        <dbReference type="RuleBase" id="RU000363"/>
    </source>
</evidence>
<dbReference type="InterPro" id="IPR002347">
    <property type="entry name" value="SDR_fam"/>
</dbReference>
<dbReference type="FunFam" id="3.40.50.720:FF:000047">
    <property type="entry name" value="NADP-dependent L-serine/L-allo-threonine dehydrogenase"/>
    <property type="match status" value="1"/>
</dbReference>
<reference evidence="4" key="1">
    <citation type="submission" date="2016-12" db="EMBL/GenBank/DDBJ databases">
        <title>An insight into the sialome and mialome of the sand fly, Nyssomyia neivai.</title>
        <authorList>
            <person name="Sebastian V."/>
            <person name="Goulart T.M."/>
            <person name="Oliveira W."/>
            <person name="Calvo E."/>
            <person name="Oliveira L.F."/>
            <person name="Pinto M.C."/>
            <person name="Rosselino A.M."/>
            <person name="Ribeiro J.M."/>
        </authorList>
    </citation>
    <scope>NUCLEOTIDE SEQUENCE</scope>
</reference>
<evidence type="ECO:0000256" key="2">
    <source>
        <dbReference type="ARBA" id="ARBA00023002"/>
    </source>
</evidence>
<dbReference type="EMBL" id="GFDF01000403">
    <property type="protein sequence ID" value="JAV13681.1"/>
    <property type="molecule type" value="Transcribed_RNA"/>
</dbReference>
<dbReference type="PRINTS" id="PR00080">
    <property type="entry name" value="SDRFAMILY"/>
</dbReference>
<accession>A0A1L8E4M6</accession>
<keyword evidence="2" id="KW-0560">Oxidoreductase</keyword>
<dbReference type="PANTHER" id="PTHR43115:SF4">
    <property type="entry name" value="DEHYDROGENASE_REDUCTASE SDR FAMILY MEMBER 11"/>
    <property type="match status" value="1"/>
</dbReference>
<name>A0A1L8E4M6_9DIPT</name>
<dbReference type="PRINTS" id="PR00081">
    <property type="entry name" value="GDHRDH"/>
</dbReference>
<dbReference type="Pfam" id="PF00106">
    <property type="entry name" value="adh_short"/>
    <property type="match status" value="1"/>
</dbReference>
<dbReference type="PANTHER" id="PTHR43115">
    <property type="entry name" value="DEHYDROGENASE/REDUCTASE SDR FAMILY MEMBER 11"/>
    <property type="match status" value="1"/>
</dbReference>
<sequence>MEQWKNRVAVVTGASSGIGSALVKDLARAGMITIGLARRVENIEVLKKDLPGDLQKNLHAIKCDITKEDEIVKIFSYIDSKFNGIDVLINNAGTSADTELISSDNSAKIRSVVDTNILGVVFCTREAYKSMEKHGRNAHVVHIGSIAGHKITRTLEMPSSNIYSPTKYAVRAMTEVHRQEFIRSKHHIKVTSVCPGAVDTAILNPCYKAANPDMPMLQPEDVSHSILHVLGTPPHVQIHELIIKPFGERM</sequence>
<dbReference type="AlphaFoldDB" id="A0A1L8E4M6"/>
<dbReference type="Gene3D" id="3.40.50.720">
    <property type="entry name" value="NAD(P)-binding Rossmann-like Domain"/>
    <property type="match status" value="1"/>
</dbReference>
<dbReference type="GO" id="GO:0016616">
    <property type="term" value="F:oxidoreductase activity, acting on the CH-OH group of donors, NAD or NADP as acceptor"/>
    <property type="evidence" value="ECO:0007669"/>
    <property type="project" value="UniProtKB-ARBA"/>
</dbReference>
<evidence type="ECO:0000313" key="4">
    <source>
        <dbReference type="EMBL" id="JAV13681.1"/>
    </source>
</evidence>
<organism evidence="4">
    <name type="scientific">Nyssomyia neivai</name>
    <dbReference type="NCBI Taxonomy" id="330878"/>
    <lineage>
        <taxon>Eukaryota</taxon>
        <taxon>Metazoa</taxon>
        <taxon>Ecdysozoa</taxon>
        <taxon>Arthropoda</taxon>
        <taxon>Hexapoda</taxon>
        <taxon>Insecta</taxon>
        <taxon>Pterygota</taxon>
        <taxon>Neoptera</taxon>
        <taxon>Endopterygota</taxon>
        <taxon>Diptera</taxon>
        <taxon>Nematocera</taxon>
        <taxon>Psychodoidea</taxon>
        <taxon>Psychodidae</taxon>
        <taxon>Nyssomyia</taxon>
    </lineage>
</organism>
<evidence type="ECO:0000256" key="1">
    <source>
        <dbReference type="ARBA" id="ARBA00006484"/>
    </source>
</evidence>